<gene>
    <name evidence="1" type="ORF">J421_2608</name>
</gene>
<name>W0RIH4_9BACT</name>
<dbReference type="RefSeq" id="WP_025411618.1">
    <property type="nucleotide sequence ID" value="NZ_CP007128.1"/>
</dbReference>
<keyword evidence="2" id="KW-1185">Reference proteome</keyword>
<evidence type="ECO:0000313" key="1">
    <source>
        <dbReference type="EMBL" id="AHG90145.1"/>
    </source>
</evidence>
<dbReference type="InParanoid" id="W0RIH4"/>
<dbReference type="KEGG" id="gba:J421_2608"/>
<organism evidence="1 2">
    <name type="scientific">Gemmatirosa kalamazoonensis</name>
    <dbReference type="NCBI Taxonomy" id="861299"/>
    <lineage>
        <taxon>Bacteria</taxon>
        <taxon>Pseudomonadati</taxon>
        <taxon>Gemmatimonadota</taxon>
        <taxon>Gemmatimonadia</taxon>
        <taxon>Gemmatimonadales</taxon>
        <taxon>Gemmatimonadaceae</taxon>
        <taxon>Gemmatirosa</taxon>
    </lineage>
</organism>
<dbReference type="Gene3D" id="3.30.70.2330">
    <property type="match status" value="1"/>
</dbReference>
<dbReference type="HOGENOM" id="CLU_2154742_0_0_0"/>
<dbReference type="AlphaFoldDB" id="W0RIH4"/>
<evidence type="ECO:0000313" key="2">
    <source>
        <dbReference type="Proteomes" id="UP000019151"/>
    </source>
</evidence>
<dbReference type="Proteomes" id="UP000019151">
    <property type="component" value="Chromosome"/>
</dbReference>
<accession>W0RIH4</accession>
<dbReference type="EMBL" id="CP007128">
    <property type="protein sequence ID" value="AHG90145.1"/>
    <property type="molecule type" value="Genomic_DNA"/>
</dbReference>
<proteinExistence type="predicted"/>
<protein>
    <submittedName>
        <fullName evidence="1">HIRAN domain-containing protein</fullName>
    </submittedName>
</protein>
<sequence>MQTAPPYAPAYPEPFRTAVLGTVFGKRTEVVHRLQRGDRLILVPDPPVAQIPAVWVHAAGGDVVGHLPLQIAAWLAPWMFAGGRCGAWVEKVGSDDVESWRRLVVRVECRT</sequence>
<reference evidence="1 2" key="1">
    <citation type="journal article" date="2014" name="Genome Announc.">
        <title>Genome Sequence and Methylome of Soil Bacterium Gemmatirosa kalamazoonensis KBS708T, a Member of the Rarely Cultivated Gemmatimonadetes Phylum.</title>
        <authorList>
            <person name="Debruyn J.M."/>
            <person name="Radosevich M."/>
            <person name="Wommack K.E."/>
            <person name="Polson S.W."/>
            <person name="Hauser L.J."/>
            <person name="Fawaz M.N."/>
            <person name="Korlach J."/>
            <person name="Tsai Y.C."/>
        </authorList>
    </citation>
    <scope>NUCLEOTIDE SEQUENCE [LARGE SCALE GENOMIC DNA]</scope>
    <source>
        <strain evidence="1 2">KBS708</strain>
    </source>
</reference>